<name>A0A1X7BV75_9RHOB</name>
<dbReference type="Gene3D" id="3.40.50.12500">
    <property type="match status" value="1"/>
</dbReference>
<dbReference type="Pfam" id="PF17645">
    <property type="entry name" value="Amdase"/>
    <property type="match status" value="1"/>
</dbReference>
<dbReference type="EC" id="5.2.1.1" evidence="1"/>
<protein>
    <submittedName>
        <fullName evidence="1">Maleate isomerase</fullName>
        <ecNumber evidence="1">5.2.1.1</ecNumber>
    </submittedName>
</protein>
<evidence type="ECO:0000313" key="1">
    <source>
        <dbReference type="EMBL" id="SMC13562.1"/>
    </source>
</evidence>
<dbReference type="RefSeq" id="WP_085801505.1">
    <property type="nucleotide sequence ID" value="NZ_FWXB01000015.1"/>
</dbReference>
<dbReference type="AlphaFoldDB" id="A0A1X7BV75"/>
<dbReference type="InterPro" id="IPR053714">
    <property type="entry name" value="Iso_Racemase_Enz_sf"/>
</dbReference>
<accession>A0A1X7BV75</accession>
<dbReference type="InterPro" id="IPR026286">
    <property type="entry name" value="MaiA/AMDase"/>
</dbReference>
<dbReference type="OrthoDB" id="9816064at2"/>
<evidence type="ECO:0000313" key="2">
    <source>
        <dbReference type="Proteomes" id="UP000193224"/>
    </source>
</evidence>
<dbReference type="GO" id="GO:0050076">
    <property type="term" value="F:maleate isomerase activity"/>
    <property type="evidence" value="ECO:0007669"/>
    <property type="project" value="UniProtKB-EC"/>
</dbReference>
<dbReference type="PANTHER" id="PTHR40267">
    <property type="entry name" value="BLR3294 PROTEIN"/>
    <property type="match status" value="1"/>
</dbReference>
<dbReference type="EMBL" id="FWXB01000015">
    <property type="protein sequence ID" value="SMC13562.1"/>
    <property type="molecule type" value="Genomic_DNA"/>
</dbReference>
<dbReference type="PANTHER" id="PTHR40267:SF1">
    <property type="entry name" value="BLR3294 PROTEIN"/>
    <property type="match status" value="1"/>
</dbReference>
<gene>
    <name evidence="1" type="primary">maiA_4</name>
    <name evidence="1" type="ORF">ROA7745_03413</name>
</gene>
<sequence length="236" mass="25168">MADTLAPRAIIGVMTPAMNTVVQPELELLRPKGVTNQMQRFRLGGDNVSDDLISEAEKLMDCNPAAIAVGLTTDAGPGGVEKLARRCVQLEDAVGIPVLNASAADHQALRALGARRIGVVTPFSPEIDQHVKANTEAAGFDVVDIRGTCAPSLPEICETPLNKIREVFDQVARSGCDAILQVGTALPVVGLINELETELKKPVVACNIAVYWQTLRKVGISDPIEGFGKLLADYYV</sequence>
<organism evidence="1 2">
    <name type="scientific">Roseovarius aestuarii</name>
    <dbReference type="NCBI Taxonomy" id="475083"/>
    <lineage>
        <taxon>Bacteria</taxon>
        <taxon>Pseudomonadati</taxon>
        <taxon>Pseudomonadota</taxon>
        <taxon>Alphaproteobacteria</taxon>
        <taxon>Rhodobacterales</taxon>
        <taxon>Roseobacteraceae</taxon>
        <taxon>Roseovarius</taxon>
    </lineage>
</organism>
<proteinExistence type="predicted"/>
<keyword evidence="1" id="KW-0413">Isomerase</keyword>
<keyword evidence="2" id="KW-1185">Reference proteome</keyword>
<dbReference type="Proteomes" id="UP000193224">
    <property type="component" value="Unassembled WGS sequence"/>
</dbReference>
<reference evidence="1 2" key="1">
    <citation type="submission" date="2017-03" db="EMBL/GenBank/DDBJ databases">
        <authorList>
            <person name="Afonso C.L."/>
            <person name="Miller P.J."/>
            <person name="Scott M.A."/>
            <person name="Spackman E."/>
            <person name="Goraichik I."/>
            <person name="Dimitrov K.M."/>
            <person name="Suarez D.L."/>
            <person name="Swayne D.E."/>
        </authorList>
    </citation>
    <scope>NUCLEOTIDE SEQUENCE [LARGE SCALE GENOMIC DNA]</scope>
    <source>
        <strain evidence="1 2">CECT 7745</strain>
    </source>
</reference>
<dbReference type="PIRSF" id="PIRSF015736">
    <property type="entry name" value="MI"/>
    <property type="match status" value="1"/>
</dbReference>